<evidence type="ECO:0000313" key="1">
    <source>
        <dbReference type="EMBL" id="KIL79958.1"/>
    </source>
</evidence>
<organism evidence="1 2">
    <name type="scientific">Bacillus badius</name>
    <dbReference type="NCBI Taxonomy" id="1455"/>
    <lineage>
        <taxon>Bacteria</taxon>
        <taxon>Bacillati</taxon>
        <taxon>Bacillota</taxon>
        <taxon>Bacilli</taxon>
        <taxon>Bacillales</taxon>
        <taxon>Bacillaceae</taxon>
        <taxon>Pseudobacillus</taxon>
    </lineage>
</organism>
<evidence type="ECO:0000313" key="2">
    <source>
        <dbReference type="Proteomes" id="UP000031982"/>
    </source>
</evidence>
<comment type="caution">
    <text evidence="1">The sequence shown here is derived from an EMBL/GenBank/DDBJ whole genome shotgun (WGS) entry which is preliminary data.</text>
</comment>
<name>A0ABR5AZ02_BACBA</name>
<proteinExistence type="predicted"/>
<accession>A0ABR5AZ02</accession>
<evidence type="ECO:0008006" key="3">
    <source>
        <dbReference type="Google" id="ProtNLM"/>
    </source>
</evidence>
<keyword evidence="2" id="KW-1185">Reference proteome</keyword>
<gene>
    <name evidence="1" type="ORF">SD77_2412</name>
</gene>
<dbReference type="Proteomes" id="UP000031982">
    <property type="component" value="Unassembled WGS sequence"/>
</dbReference>
<sequence length="40" mass="4779">MNRKISLYTSILILHLFRFKKLIGFLYRIGAIKDRSLLLL</sequence>
<protein>
    <recommendedName>
        <fullName evidence="3">Mobile element protein</fullName>
    </recommendedName>
</protein>
<reference evidence="1 2" key="1">
    <citation type="submission" date="2015-01" db="EMBL/GenBank/DDBJ databases">
        <title>Genome Assembly of Bacillus badius MTCC 1458.</title>
        <authorList>
            <person name="Verma A."/>
            <person name="Khatri I."/>
            <person name="Mual P."/>
            <person name="Subramanian S."/>
            <person name="Krishnamurthi S."/>
        </authorList>
    </citation>
    <scope>NUCLEOTIDE SEQUENCE [LARGE SCALE GENOMIC DNA]</scope>
    <source>
        <strain evidence="1 2">MTCC 1458</strain>
    </source>
</reference>
<dbReference type="EMBL" id="JXLP01000002">
    <property type="protein sequence ID" value="KIL79958.1"/>
    <property type="molecule type" value="Genomic_DNA"/>
</dbReference>